<feature type="compositionally biased region" description="Acidic residues" evidence="8">
    <location>
        <begin position="230"/>
        <end position="250"/>
    </location>
</feature>
<evidence type="ECO:0000256" key="5">
    <source>
        <dbReference type="ARBA" id="ARBA00022552"/>
    </source>
</evidence>
<evidence type="ECO:0000313" key="9">
    <source>
        <dbReference type="EMBL" id="KAJ4487039.1"/>
    </source>
</evidence>
<evidence type="ECO:0000256" key="7">
    <source>
        <dbReference type="ARBA" id="ARBA00023242"/>
    </source>
</evidence>
<dbReference type="Proteomes" id="UP001150238">
    <property type="component" value="Unassembled WGS sequence"/>
</dbReference>
<feature type="compositionally biased region" description="Basic and acidic residues" evidence="8">
    <location>
        <begin position="1"/>
        <end position="10"/>
    </location>
</feature>
<dbReference type="InterPro" id="IPR019310">
    <property type="entry name" value="Efg1"/>
</dbReference>
<dbReference type="AlphaFoldDB" id="A0A9W9APQ4"/>
<comment type="caution">
    <text evidence="9">The sequence shown here is derived from an EMBL/GenBank/DDBJ whole genome shotgun (WGS) entry which is preliminary data.</text>
</comment>
<evidence type="ECO:0000256" key="2">
    <source>
        <dbReference type="ARBA" id="ARBA00006916"/>
    </source>
</evidence>
<sequence>MAPVRTEKSNSWRPSTSQPRAGQLIRKNTRPLSNTETSVLPGVQKIKSAIRQTKRLLAREKLAADVRVTSERKLKSLEADLAKAELGRKERALSTRYHKIKFFERQKIVRKIIQTKRKLSEADSSNQEALETELHERRVDLNYISHYPKTKKYISLFPPDVRNNLVQTSDSPSIETDQERDEVKKWIRDQMAAGLLPTAPEDAQRSRRNAKQTDWGEKFQTKFKEKEVLGEMDDGKDDFFEEDEGEEEEA</sequence>
<evidence type="ECO:0000256" key="8">
    <source>
        <dbReference type="SAM" id="MobiDB-lite"/>
    </source>
</evidence>
<evidence type="ECO:0000256" key="1">
    <source>
        <dbReference type="ARBA" id="ARBA00004604"/>
    </source>
</evidence>
<comment type="subcellular location">
    <subcellularLocation>
        <location evidence="1">Nucleus</location>
        <location evidence="1">Nucleolus</location>
    </subcellularLocation>
</comment>
<dbReference type="Pfam" id="PF10153">
    <property type="entry name" value="Efg1"/>
    <property type="match status" value="1"/>
</dbReference>
<accession>A0A9W9APQ4</accession>
<feature type="region of interest" description="Disordered" evidence="8">
    <location>
        <begin position="193"/>
        <end position="250"/>
    </location>
</feature>
<name>A0A9W9APQ4_9AGAR</name>
<reference evidence="9" key="1">
    <citation type="submission" date="2022-08" db="EMBL/GenBank/DDBJ databases">
        <authorList>
            <consortium name="DOE Joint Genome Institute"/>
            <person name="Min B."/>
            <person name="Riley R."/>
            <person name="Sierra-Patev S."/>
            <person name="Naranjo-Ortiz M."/>
            <person name="Looney B."/>
            <person name="Konkel Z."/>
            <person name="Slot J.C."/>
            <person name="Sakamoto Y."/>
            <person name="Steenwyk J.L."/>
            <person name="Rokas A."/>
            <person name="Carro J."/>
            <person name="Camarero S."/>
            <person name="Ferreira P."/>
            <person name="Molpeceres G."/>
            <person name="Ruiz-Duenas F.J."/>
            <person name="Serrano A."/>
            <person name="Henrissat B."/>
            <person name="Drula E."/>
            <person name="Hughes K.W."/>
            <person name="Mata J.L."/>
            <person name="Ishikawa N.K."/>
            <person name="Vargas-Isla R."/>
            <person name="Ushijima S."/>
            <person name="Smith C.A."/>
            <person name="Ahrendt S."/>
            <person name="Andreopoulos W."/>
            <person name="He G."/>
            <person name="Labutti K."/>
            <person name="Lipzen A."/>
            <person name="Ng V."/>
            <person name="Sandor L."/>
            <person name="Barry K."/>
            <person name="Martinez A.T."/>
            <person name="Xiao Y."/>
            <person name="Gibbons J.G."/>
            <person name="Terashima K."/>
            <person name="Hibbett D.S."/>
            <person name="Grigoriev I.V."/>
        </authorList>
    </citation>
    <scope>NUCLEOTIDE SEQUENCE</scope>
    <source>
        <strain evidence="9">Sp2 HRB7682 ss15</strain>
    </source>
</reference>
<evidence type="ECO:0000313" key="10">
    <source>
        <dbReference type="Proteomes" id="UP001150238"/>
    </source>
</evidence>
<dbReference type="EMBL" id="JANVFS010000009">
    <property type="protein sequence ID" value="KAJ4487039.1"/>
    <property type="molecule type" value="Genomic_DNA"/>
</dbReference>
<evidence type="ECO:0000256" key="6">
    <source>
        <dbReference type="ARBA" id="ARBA00023054"/>
    </source>
</evidence>
<proteinExistence type="inferred from homology"/>
<feature type="region of interest" description="Disordered" evidence="8">
    <location>
        <begin position="1"/>
        <end position="39"/>
    </location>
</feature>
<keyword evidence="7" id="KW-0539">Nucleus</keyword>
<organism evidence="9 10">
    <name type="scientific">Lentinula lateritia</name>
    <dbReference type="NCBI Taxonomy" id="40482"/>
    <lineage>
        <taxon>Eukaryota</taxon>
        <taxon>Fungi</taxon>
        <taxon>Dikarya</taxon>
        <taxon>Basidiomycota</taxon>
        <taxon>Agaricomycotina</taxon>
        <taxon>Agaricomycetes</taxon>
        <taxon>Agaricomycetidae</taxon>
        <taxon>Agaricales</taxon>
        <taxon>Marasmiineae</taxon>
        <taxon>Omphalotaceae</taxon>
        <taxon>Lentinula</taxon>
    </lineage>
</organism>
<dbReference type="PANTHER" id="PTHR33911">
    <property type="entry name" value="RRNA-PROCESSING PROTEIN EFG1"/>
    <property type="match status" value="1"/>
</dbReference>
<keyword evidence="5" id="KW-0698">rRNA processing</keyword>
<reference evidence="9" key="2">
    <citation type="journal article" date="2023" name="Proc. Natl. Acad. Sci. U.S.A.">
        <title>A global phylogenomic analysis of the shiitake genus Lentinula.</title>
        <authorList>
            <person name="Sierra-Patev S."/>
            <person name="Min B."/>
            <person name="Naranjo-Ortiz M."/>
            <person name="Looney B."/>
            <person name="Konkel Z."/>
            <person name="Slot J.C."/>
            <person name="Sakamoto Y."/>
            <person name="Steenwyk J.L."/>
            <person name="Rokas A."/>
            <person name="Carro J."/>
            <person name="Camarero S."/>
            <person name="Ferreira P."/>
            <person name="Molpeceres G."/>
            <person name="Ruiz-Duenas F.J."/>
            <person name="Serrano A."/>
            <person name="Henrissat B."/>
            <person name="Drula E."/>
            <person name="Hughes K.W."/>
            <person name="Mata J.L."/>
            <person name="Ishikawa N.K."/>
            <person name="Vargas-Isla R."/>
            <person name="Ushijima S."/>
            <person name="Smith C.A."/>
            <person name="Donoghue J."/>
            <person name="Ahrendt S."/>
            <person name="Andreopoulos W."/>
            <person name="He G."/>
            <person name="LaButti K."/>
            <person name="Lipzen A."/>
            <person name="Ng V."/>
            <person name="Riley R."/>
            <person name="Sandor L."/>
            <person name="Barry K."/>
            <person name="Martinez A.T."/>
            <person name="Xiao Y."/>
            <person name="Gibbons J.G."/>
            <person name="Terashima K."/>
            <person name="Grigoriev I.V."/>
            <person name="Hibbett D."/>
        </authorList>
    </citation>
    <scope>NUCLEOTIDE SEQUENCE</scope>
    <source>
        <strain evidence="9">Sp2 HRB7682 ss15</strain>
    </source>
</reference>
<dbReference type="PANTHER" id="PTHR33911:SF1">
    <property type="entry name" value="RRNA-PROCESSING PROTEIN EFG1"/>
    <property type="match status" value="1"/>
</dbReference>
<dbReference type="GO" id="GO:0005730">
    <property type="term" value="C:nucleolus"/>
    <property type="evidence" value="ECO:0007669"/>
    <property type="project" value="UniProtKB-SubCell"/>
</dbReference>
<gene>
    <name evidence="9" type="ORF">C8J55DRAFT_320502</name>
</gene>
<dbReference type="InterPro" id="IPR050786">
    <property type="entry name" value="EFG1_rRNA-proc"/>
</dbReference>
<dbReference type="GO" id="GO:0030688">
    <property type="term" value="C:preribosome, small subunit precursor"/>
    <property type="evidence" value="ECO:0007669"/>
    <property type="project" value="TreeGrafter"/>
</dbReference>
<dbReference type="GO" id="GO:0000462">
    <property type="term" value="P:maturation of SSU-rRNA from tricistronic rRNA transcript (SSU-rRNA, 5.8S rRNA, LSU-rRNA)"/>
    <property type="evidence" value="ECO:0007669"/>
    <property type="project" value="TreeGrafter"/>
</dbReference>
<comment type="similarity">
    <text evidence="2">Belongs to the EFG1 family.</text>
</comment>
<feature type="compositionally biased region" description="Polar residues" evidence="8">
    <location>
        <begin position="11"/>
        <end position="20"/>
    </location>
</feature>
<keyword evidence="6" id="KW-0175">Coiled coil</keyword>
<evidence type="ECO:0000256" key="3">
    <source>
        <dbReference type="ARBA" id="ARBA00018689"/>
    </source>
</evidence>
<evidence type="ECO:0000256" key="4">
    <source>
        <dbReference type="ARBA" id="ARBA00019827"/>
    </source>
</evidence>
<feature type="compositionally biased region" description="Basic and acidic residues" evidence="8">
    <location>
        <begin position="214"/>
        <end position="229"/>
    </location>
</feature>
<protein>
    <recommendedName>
        <fullName evidence="3">rRNA-processing protein EFG1</fullName>
    </recommendedName>
    <alternativeName>
        <fullName evidence="4">rRNA-processing protein efg1</fullName>
    </alternativeName>
</protein>